<dbReference type="Gene3D" id="1.10.443.10">
    <property type="entry name" value="Intergrase catalytic core"/>
    <property type="match status" value="1"/>
</dbReference>
<name>M0ELB5_9EURY</name>
<keyword evidence="5" id="KW-1185">Reference proteome</keyword>
<gene>
    <name evidence="4" type="ORF">C464_08225</name>
</gene>
<evidence type="ECO:0000313" key="5">
    <source>
        <dbReference type="Proteomes" id="UP000011509"/>
    </source>
</evidence>
<dbReference type="Proteomes" id="UP000011509">
    <property type="component" value="Unassembled WGS sequence"/>
</dbReference>
<dbReference type="InterPro" id="IPR013762">
    <property type="entry name" value="Integrase-like_cat_sf"/>
</dbReference>
<dbReference type="GO" id="GO:0015074">
    <property type="term" value="P:DNA integration"/>
    <property type="evidence" value="ECO:0007669"/>
    <property type="project" value="InterPro"/>
</dbReference>
<evidence type="ECO:0000256" key="1">
    <source>
        <dbReference type="ARBA" id="ARBA00023172"/>
    </source>
</evidence>
<evidence type="ECO:0000259" key="3">
    <source>
        <dbReference type="PROSITE" id="PS51898"/>
    </source>
</evidence>
<dbReference type="PROSITE" id="PS51898">
    <property type="entry name" value="TYR_RECOMBINASE"/>
    <property type="match status" value="1"/>
</dbReference>
<dbReference type="PATRIC" id="fig|1227466.3.peg.1654"/>
<feature type="region of interest" description="Disordered" evidence="2">
    <location>
        <begin position="318"/>
        <end position="340"/>
    </location>
</feature>
<reference evidence="4 5" key="1">
    <citation type="journal article" date="2014" name="PLoS Genet.">
        <title>Phylogenetically driven sequencing of extremely halophilic archaea reveals strategies for static and dynamic osmo-response.</title>
        <authorList>
            <person name="Becker E.A."/>
            <person name="Seitzer P.M."/>
            <person name="Tritt A."/>
            <person name="Larsen D."/>
            <person name="Krusor M."/>
            <person name="Yao A.I."/>
            <person name="Wu D."/>
            <person name="Madern D."/>
            <person name="Eisen J.A."/>
            <person name="Darling A.E."/>
            <person name="Facciotti M.T."/>
        </authorList>
    </citation>
    <scope>NUCLEOTIDE SEQUENCE [LARGE SCALE GENOMIC DNA]</scope>
    <source>
        <strain evidence="4 5">DSM 10284</strain>
    </source>
</reference>
<keyword evidence="1" id="KW-0233">DNA recombination</keyword>
<evidence type="ECO:0000256" key="2">
    <source>
        <dbReference type="SAM" id="MobiDB-lite"/>
    </source>
</evidence>
<dbReference type="SUPFAM" id="SSF56349">
    <property type="entry name" value="DNA breaking-rejoining enzymes"/>
    <property type="match status" value="1"/>
</dbReference>
<dbReference type="Pfam" id="PF00589">
    <property type="entry name" value="Phage_integrase"/>
    <property type="match status" value="1"/>
</dbReference>
<comment type="caution">
    <text evidence="4">The sequence shown here is derived from an EMBL/GenBank/DDBJ whole genome shotgun (WGS) entry which is preliminary data.</text>
</comment>
<accession>M0ELB5</accession>
<dbReference type="GO" id="GO:0003677">
    <property type="term" value="F:DNA binding"/>
    <property type="evidence" value="ECO:0007669"/>
    <property type="project" value="InterPro"/>
</dbReference>
<dbReference type="InterPro" id="IPR011010">
    <property type="entry name" value="DNA_brk_join_enz"/>
</dbReference>
<dbReference type="InterPro" id="IPR002104">
    <property type="entry name" value="Integrase_catalytic"/>
</dbReference>
<dbReference type="GO" id="GO:0006310">
    <property type="term" value="P:DNA recombination"/>
    <property type="evidence" value="ECO:0007669"/>
    <property type="project" value="UniProtKB-KW"/>
</dbReference>
<dbReference type="AlphaFoldDB" id="M0ELB5"/>
<evidence type="ECO:0000313" key="4">
    <source>
        <dbReference type="EMBL" id="ELZ47893.1"/>
    </source>
</evidence>
<dbReference type="OrthoDB" id="330648at2157"/>
<dbReference type="STRING" id="1227466.C464_08225"/>
<organism evidence="4 5">
    <name type="scientific">Halorubrum coriense DSM 10284</name>
    <dbReference type="NCBI Taxonomy" id="1227466"/>
    <lineage>
        <taxon>Archaea</taxon>
        <taxon>Methanobacteriati</taxon>
        <taxon>Methanobacteriota</taxon>
        <taxon>Stenosarchaea group</taxon>
        <taxon>Halobacteria</taxon>
        <taxon>Halobacteriales</taxon>
        <taxon>Haloferacaceae</taxon>
        <taxon>Halorubrum</taxon>
    </lineage>
</organism>
<protein>
    <submittedName>
        <fullName evidence="4">Site-specific recombinase xerd</fullName>
    </submittedName>
</protein>
<dbReference type="RefSeq" id="WP_006113160.1">
    <property type="nucleotide sequence ID" value="NZ_AOJL01000032.1"/>
</dbReference>
<feature type="domain" description="Tyr recombinase" evidence="3">
    <location>
        <begin position="151"/>
        <end position="338"/>
    </location>
</feature>
<proteinExistence type="predicted"/>
<dbReference type="EMBL" id="AOJL01000032">
    <property type="protein sequence ID" value="ELZ47893.1"/>
    <property type="molecule type" value="Genomic_DNA"/>
</dbReference>
<dbReference type="CDD" id="cd00397">
    <property type="entry name" value="DNA_BRE_C"/>
    <property type="match status" value="1"/>
</dbReference>
<feature type="compositionally biased region" description="Basic and acidic residues" evidence="2">
    <location>
        <begin position="331"/>
        <end position="340"/>
    </location>
</feature>
<sequence>MTTDDSERYSIDLDDGRSLKIVPETNREELNEKQLVDYVGYRRRWIKWLREQGKHPQKREGYSDYTVYETAYKSARFDRWVWADEDRYTIPPTGEHASEYIDDDVVYRDVSNSTKGKIEEALTRYMRWVAQTSHVAEWEHDQLFSSGGGDAPRDYLTRRERRLVREQALAEDDGWKIASIVCVSLDAGLRPVEVGRARTEWVDIVNRVLRIPREDSSKNADNWRVSITSRTATALENWLEEREDIDKYADTDALWLTRESTTYNSRALARLLRRLFDEADIEAGGRDVTWLAIRHSTGTYMTQERDLAATQAQLRHQSAQTTLKYDQVPPEQRRDALDKM</sequence>